<evidence type="ECO:0000313" key="2">
    <source>
        <dbReference type="Proteomes" id="UP000076603"/>
    </source>
</evidence>
<comment type="caution">
    <text evidence="1">The sequence shown here is derived from an EMBL/GenBank/DDBJ whole genome shotgun (WGS) entry which is preliminary data.</text>
</comment>
<keyword evidence="2" id="KW-1185">Reference proteome</keyword>
<dbReference type="AlphaFoldDB" id="A0A162S2J9"/>
<protein>
    <submittedName>
        <fullName evidence="1">Uncharacterized protein</fullName>
    </submittedName>
</protein>
<organism evidence="1 2">
    <name type="scientific">Clostridium magnum DSM 2767</name>
    <dbReference type="NCBI Taxonomy" id="1121326"/>
    <lineage>
        <taxon>Bacteria</taxon>
        <taxon>Bacillati</taxon>
        <taxon>Bacillota</taxon>
        <taxon>Clostridia</taxon>
        <taxon>Eubacteriales</taxon>
        <taxon>Clostridiaceae</taxon>
        <taxon>Clostridium</taxon>
    </lineage>
</organism>
<accession>A0A162S2J9</accession>
<dbReference type="PATRIC" id="fig|1121326.3.peg.3637"/>
<dbReference type="RefSeq" id="WP_161486996.1">
    <property type="nucleotide sequence ID" value="NZ_FQXL01000028.1"/>
</dbReference>
<reference evidence="1 2" key="1">
    <citation type="submission" date="2016-04" db="EMBL/GenBank/DDBJ databases">
        <title>Genome sequence of Clostridium magnum DSM 2767.</title>
        <authorList>
            <person name="Poehlein A."/>
            <person name="Uhlig R."/>
            <person name="Fischer R."/>
            <person name="Bahl H."/>
            <person name="Daniel R."/>
        </authorList>
    </citation>
    <scope>NUCLEOTIDE SEQUENCE [LARGE SCALE GENOMIC DNA]</scope>
    <source>
        <strain evidence="1 2">DSM 2767</strain>
    </source>
</reference>
<dbReference type="EMBL" id="LWAE01000004">
    <property type="protein sequence ID" value="KZL90693.1"/>
    <property type="molecule type" value="Genomic_DNA"/>
</dbReference>
<evidence type="ECO:0000313" key="1">
    <source>
        <dbReference type="EMBL" id="KZL90693.1"/>
    </source>
</evidence>
<dbReference type="Proteomes" id="UP000076603">
    <property type="component" value="Unassembled WGS sequence"/>
</dbReference>
<proteinExistence type="predicted"/>
<name>A0A162S2J9_9CLOT</name>
<sequence length="57" mass="6467">MTDKINNTNKDPVTEFTSLFTSNPEVVNQADYGDYTDFHSAPLSNLLSNNDETKRKK</sequence>
<gene>
    <name evidence="1" type="ORF">CLMAG_35940</name>
</gene>